<keyword evidence="2 5" id="KW-0227">DNA damage</keyword>
<dbReference type="Pfam" id="PF03167">
    <property type="entry name" value="UDG"/>
    <property type="match status" value="1"/>
</dbReference>
<comment type="caution">
    <text evidence="10">The sequence shown here is derived from an EMBL/GenBank/DDBJ whole genome shotgun (WGS) entry which is preliminary data.</text>
</comment>
<name>A0A8I2YJD0_9AGAM</name>
<dbReference type="PANTHER" id="PTHR11264">
    <property type="entry name" value="URACIL-DNA GLYCOSYLASE"/>
    <property type="match status" value="1"/>
</dbReference>
<protein>
    <recommendedName>
        <fullName evidence="5 7">Uracil-DNA glycosylase</fullName>
        <shortName evidence="5">UDG</shortName>
        <ecNumber evidence="5 7">3.2.2.27</ecNumber>
    </recommendedName>
</protein>
<feature type="region of interest" description="Disordered" evidence="8">
    <location>
        <begin position="1"/>
        <end position="89"/>
    </location>
</feature>
<comment type="subcellular location">
    <subcellularLocation>
        <location evidence="5">Mitochondrion</location>
    </subcellularLocation>
    <subcellularLocation>
        <location evidence="5">Nucleus</location>
    </subcellularLocation>
</comment>
<keyword evidence="3 5" id="KW-0378">Hydrolase</keyword>
<dbReference type="Gene3D" id="3.40.470.10">
    <property type="entry name" value="Uracil-DNA glycosylase-like domain"/>
    <property type="match status" value="1"/>
</dbReference>
<dbReference type="SUPFAM" id="SSF52141">
    <property type="entry name" value="Uracil-DNA glycosylase-like"/>
    <property type="match status" value="1"/>
</dbReference>
<evidence type="ECO:0000256" key="8">
    <source>
        <dbReference type="SAM" id="MobiDB-lite"/>
    </source>
</evidence>
<reference evidence="10" key="1">
    <citation type="submission" date="2021-03" db="EMBL/GenBank/DDBJ databases">
        <title>Evolutionary innovations through gain and loss of genes in the ectomycorrhizal Boletales.</title>
        <authorList>
            <person name="Wu G."/>
            <person name="Miyauchi S."/>
            <person name="Morin E."/>
            <person name="Yang Z.-L."/>
            <person name="Xu J."/>
            <person name="Martin F.M."/>
        </authorList>
    </citation>
    <scope>NUCLEOTIDE SEQUENCE</scope>
    <source>
        <strain evidence="10">BR01</strain>
    </source>
</reference>
<evidence type="ECO:0000256" key="6">
    <source>
        <dbReference type="PROSITE-ProRule" id="PRU10072"/>
    </source>
</evidence>
<dbReference type="GO" id="GO:0005634">
    <property type="term" value="C:nucleus"/>
    <property type="evidence" value="ECO:0007669"/>
    <property type="project" value="UniProtKB-SubCell"/>
</dbReference>
<comment type="function">
    <text evidence="5 7">Excises uracil residues from the DNA which can arise as a result of misincorporation of dUMP residues by DNA polymerase or due to deamination of cytosine.</text>
</comment>
<keyword evidence="5" id="KW-0496">Mitochondrion</keyword>
<dbReference type="GO" id="GO:0097510">
    <property type="term" value="P:base-excision repair, AP site formation via deaminated base removal"/>
    <property type="evidence" value="ECO:0007669"/>
    <property type="project" value="TreeGrafter"/>
</dbReference>
<evidence type="ECO:0000256" key="3">
    <source>
        <dbReference type="ARBA" id="ARBA00022801"/>
    </source>
</evidence>
<evidence type="ECO:0000313" key="10">
    <source>
        <dbReference type="EMBL" id="KAG6373419.1"/>
    </source>
</evidence>
<accession>A0A8I2YJD0</accession>
<feature type="compositionally biased region" description="Polar residues" evidence="8">
    <location>
        <begin position="15"/>
        <end position="44"/>
    </location>
</feature>
<comment type="catalytic activity">
    <reaction evidence="5 7">
        <text>Hydrolyzes single-stranded DNA or mismatched double-stranded DNA and polynucleotides, releasing free uracil.</text>
        <dbReference type="EC" id="3.2.2.27"/>
    </reaction>
</comment>
<evidence type="ECO:0000256" key="7">
    <source>
        <dbReference type="RuleBase" id="RU003780"/>
    </source>
</evidence>
<dbReference type="PANTHER" id="PTHR11264:SF0">
    <property type="entry name" value="URACIL-DNA GLYCOSYLASE"/>
    <property type="match status" value="1"/>
</dbReference>
<feature type="domain" description="Uracil-DNA glycosylase-like" evidence="9">
    <location>
        <begin position="177"/>
        <end position="359"/>
    </location>
</feature>
<dbReference type="EC" id="3.2.2.27" evidence="5 7"/>
<organism evidence="10 11">
    <name type="scientific">Boletus reticuloceps</name>
    <dbReference type="NCBI Taxonomy" id="495285"/>
    <lineage>
        <taxon>Eukaryota</taxon>
        <taxon>Fungi</taxon>
        <taxon>Dikarya</taxon>
        <taxon>Basidiomycota</taxon>
        <taxon>Agaricomycotina</taxon>
        <taxon>Agaricomycetes</taxon>
        <taxon>Agaricomycetidae</taxon>
        <taxon>Boletales</taxon>
        <taxon>Boletineae</taxon>
        <taxon>Boletaceae</taxon>
        <taxon>Boletoideae</taxon>
        <taxon>Boletus</taxon>
    </lineage>
</organism>
<comment type="similarity">
    <text evidence="1 5 7">Belongs to the uracil-DNA glycosylase (UDG) superfamily. UNG family.</text>
</comment>
<dbReference type="CDD" id="cd10027">
    <property type="entry name" value="UDG-F1-like"/>
    <property type="match status" value="1"/>
</dbReference>
<dbReference type="PROSITE" id="PS00130">
    <property type="entry name" value="U_DNA_GLYCOSYLASE"/>
    <property type="match status" value="1"/>
</dbReference>
<keyword evidence="4 5" id="KW-0234">DNA repair</keyword>
<dbReference type="OrthoDB" id="10031947at2759"/>
<keyword evidence="11" id="KW-1185">Reference proteome</keyword>
<dbReference type="GO" id="GO:0005739">
    <property type="term" value="C:mitochondrion"/>
    <property type="evidence" value="ECO:0007669"/>
    <property type="project" value="UniProtKB-SubCell"/>
</dbReference>
<evidence type="ECO:0000256" key="5">
    <source>
        <dbReference type="HAMAP-Rule" id="MF_03166"/>
    </source>
</evidence>
<keyword evidence="5" id="KW-0539">Nucleus</keyword>
<gene>
    <name evidence="5" type="primary">UNG1</name>
    <name evidence="10" type="ORF">JVT61DRAFT_6568</name>
</gene>
<dbReference type="InterPro" id="IPR036895">
    <property type="entry name" value="Uracil-DNA_glycosylase-like_sf"/>
</dbReference>
<proteinExistence type="inferred from homology"/>
<dbReference type="SMART" id="SM00986">
    <property type="entry name" value="UDG"/>
    <property type="match status" value="1"/>
</dbReference>
<dbReference type="Proteomes" id="UP000683000">
    <property type="component" value="Unassembled WGS sequence"/>
</dbReference>
<dbReference type="NCBIfam" id="TIGR00628">
    <property type="entry name" value="ung"/>
    <property type="match status" value="1"/>
</dbReference>
<dbReference type="InterPro" id="IPR018085">
    <property type="entry name" value="Ura-DNA_Glyclase_AS"/>
</dbReference>
<feature type="compositionally biased region" description="Low complexity" evidence="8">
    <location>
        <begin position="75"/>
        <end position="88"/>
    </location>
</feature>
<dbReference type="GO" id="GO:0004844">
    <property type="term" value="F:uracil DNA N-glycosylase activity"/>
    <property type="evidence" value="ECO:0007669"/>
    <property type="project" value="UniProtKB-UniRule"/>
</dbReference>
<dbReference type="SMART" id="SM00987">
    <property type="entry name" value="UreE_C"/>
    <property type="match status" value="1"/>
</dbReference>
<evidence type="ECO:0000256" key="4">
    <source>
        <dbReference type="ARBA" id="ARBA00023204"/>
    </source>
</evidence>
<dbReference type="InterPro" id="IPR005122">
    <property type="entry name" value="Uracil-DNA_glycosylase-like"/>
</dbReference>
<dbReference type="EMBL" id="JAGFBS010000022">
    <property type="protein sequence ID" value="KAG6373419.1"/>
    <property type="molecule type" value="Genomic_DNA"/>
</dbReference>
<dbReference type="AlphaFoldDB" id="A0A8I2YJD0"/>
<dbReference type="NCBIfam" id="NF003592">
    <property type="entry name" value="PRK05254.1-5"/>
    <property type="match status" value="1"/>
</dbReference>
<evidence type="ECO:0000256" key="2">
    <source>
        <dbReference type="ARBA" id="ARBA00022763"/>
    </source>
</evidence>
<evidence type="ECO:0000259" key="9">
    <source>
        <dbReference type="SMART" id="SM00986"/>
    </source>
</evidence>
<sequence length="378" mass="41216">MADDARVVYLADVENGTSSSCDASTTPSASQEKSNASGSASNPLKRQRTLMDMFTVPKNSQSKKTGQPEAKKAKLSSSSPSTANTKAAGSSGLQRLNFIPFSLNDFTESIPEDQRHLLKLECECMGKSWLKVLKDDIKKPYFISLKTFLWEEGVRGPSDDVKGLKVYPSPRNIYSWSNTPLGKVKVVILGQDPYHGPNQAHGKSQLYRLCFSVPKGIAVPPSLRNIYAEIKAEYPEFKPPQHGNLSAWAENGVLMLNTCLTVKANQAGSHAGRGWEEFTDKVIDVVDKYGGANLGGRSDPDVHGIGRGVVFLAWGAWAGKRVAKMSKVSNFFSCGHPSPFSAHKGFLGNGHFKAANDWLEKKYGAEGKVKWCQLDTVA</sequence>
<evidence type="ECO:0000256" key="1">
    <source>
        <dbReference type="ARBA" id="ARBA00008184"/>
    </source>
</evidence>
<feature type="active site" description="Proton acceptor" evidence="5 6">
    <location>
        <position position="192"/>
    </location>
</feature>
<evidence type="ECO:0000313" key="11">
    <source>
        <dbReference type="Proteomes" id="UP000683000"/>
    </source>
</evidence>
<dbReference type="InterPro" id="IPR002043">
    <property type="entry name" value="UDG_fam1"/>
</dbReference>
<dbReference type="HAMAP" id="MF_00148">
    <property type="entry name" value="UDG"/>
    <property type="match status" value="1"/>
</dbReference>